<dbReference type="AlphaFoldDB" id="A0A3P7D0N5"/>
<reference evidence="2 3" key="1">
    <citation type="submission" date="2018-11" db="EMBL/GenBank/DDBJ databases">
        <authorList>
            <consortium name="Pathogen Informatics"/>
        </authorList>
    </citation>
    <scope>NUCLEOTIDE SEQUENCE [LARGE SCALE GENOMIC DNA]</scope>
    <source>
        <strain evidence="2 3">NST_G2</strain>
    </source>
</reference>
<evidence type="ECO:0000313" key="2">
    <source>
        <dbReference type="EMBL" id="VDL97663.1"/>
    </source>
</evidence>
<gene>
    <name evidence="2" type="ORF">SSLN_LOCUS11278</name>
</gene>
<sequence length="125" mass="13745">MIVVILSALSLYLVFMLLLEPFLTARGRKIKLGSSASRPGAMQSKTLRSFRKYTPFSDSGRLAQKGPAVGEYNSMGTDNLTASGSGRGDEAAQHRVSSVVNRAREHQSTIEAQRDRVFNERTILN</sequence>
<dbReference type="OrthoDB" id="10059035at2759"/>
<keyword evidence="3" id="KW-1185">Reference proteome</keyword>
<dbReference type="STRING" id="70667.A0A3P7D0N5"/>
<protein>
    <submittedName>
        <fullName evidence="2">Uncharacterized protein</fullName>
    </submittedName>
</protein>
<accession>A0A3P7D0N5</accession>
<feature type="region of interest" description="Disordered" evidence="1">
    <location>
        <begin position="65"/>
        <end position="94"/>
    </location>
</feature>
<evidence type="ECO:0000313" key="3">
    <source>
        <dbReference type="Proteomes" id="UP000275846"/>
    </source>
</evidence>
<dbReference type="Proteomes" id="UP000275846">
    <property type="component" value="Unassembled WGS sequence"/>
</dbReference>
<name>A0A3P7D0N5_SCHSO</name>
<organism evidence="2 3">
    <name type="scientific">Schistocephalus solidus</name>
    <name type="common">Tapeworm</name>
    <dbReference type="NCBI Taxonomy" id="70667"/>
    <lineage>
        <taxon>Eukaryota</taxon>
        <taxon>Metazoa</taxon>
        <taxon>Spiralia</taxon>
        <taxon>Lophotrochozoa</taxon>
        <taxon>Platyhelminthes</taxon>
        <taxon>Cestoda</taxon>
        <taxon>Eucestoda</taxon>
        <taxon>Diphyllobothriidea</taxon>
        <taxon>Diphyllobothriidae</taxon>
        <taxon>Schistocephalus</taxon>
    </lineage>
</organism>
<proteinExistence type="predicted"/>
<feature type="compositionally biased region" description="Polar residues" evidence="1">
    <location>
        <begin position="74"/>
        <end position="84"/>
    </location>
</feature>
<dbReference type="EMBL" id="UYSU01036413">
    <property type="protein sequence ID" value="VDL97663.1"/>
    <property type="molecule type" value="Genomic_DNA"/>
</dbReference>
<evidence type="ECO:0000256" key="1">
    <source>
        <dbReference type="SAM" id="MobiDB-lite"/>
    </source>
</evidence>